<dbReference type="OrthoDB" id="1277335at2759"/>
<proteinExistence type="predicted"/>
<name>A0A9R1US39_LACSA</name>
<keyword evidence="2" id="KW-1185">Reference proteome</keyword>
<dbReference type="AlphaFoldDB" id="A0A9R1US39"/>
<organism evidence="1 2">
    <name type="scientific">Lactuca sativa</name>
    <name type="common">Garden lettuce</name>
    <dbReference type="NCBI Taxonomy" id="4236"/>
    <lineage>
        <taxon>Eukaryota</taxon>
        <taxon>Viridiplantae</taxon>
        <taxon>Streptophyta</taxon>
        <taxon>Embryophyta</taxon>
        <taxon>Tracheophyta</taxon>
        <taxon>Spermatophyta</taxon>
        <taxon>Magnoliopsida</taxon>
        <taxon>eudicotyledons</taxon>
        <taxon>Gunneridae</taxon>
        <taxon>Pentapetalae</taxon>
        <taxon>asterids</taxon>
        <taxon>campanulids</taxon>
        <taxon>Asterales</taxon>
        <taxon>Asteraceae</taxon>
        <taxon>Cichorioideae</taxon>
        <taxon>Cichorieae</taxon>
        <taxon>Lactucinae</taxon>
        <taxon>Lactuca</taxon>
    </lineage>
</organism>
<dbReference type="PANTHER" id="PTHR33103">
    <property type="entry name" value="OS01G0153900 PROTEIN"/>
    <property type="match status" value="1"/>
</dbReference>
<accession>A0A9R1US39</accession>
<dbReference type="EMBL" id="NBSK02000008">
    <property type="protein sequence ID" value="KAJ0191958.1"/>
    <property type="molecule type" value="Genomic_DNA"/>
</dbReference>
<gene>
    <name evidence="1" type="ORF">LSAT_V11C800441700</name>
</gene>
<protein>
    <recommendedName>
        <fullName evidence="3">DUF674 domain-containing protein</fullName>
    </recommendedName>
</protein>
<sequence length="214" mass="24004">MASSNMILKLLVDKRLQKVLYAEASKEFVDLLFHIFALPLGTLIKFPSSKQMVGCLGKLKESIETLNQTHLQPDHDKPSASKAKTLFMCSYAPGSIPFDGYGFCGLRHVSDHQDARCLHCGRLMNVPMTFVRWPSTEEAVVKETATYMVMDDLVVKPMSTITSITLINNYGVKDLSQLEEIALPFGKDEAFELLKTSLMTDQVLTTLFRHIKEA</sequence>
<evidence type="ECO:0000313" key="2">
    <source>
        <dbReference type="Proteomes" id="UP000235145"/>
    </source>
</evidence>
<dbReference type="InterPro" id="IPR007750">
    <property type="entry name" value="DUF674"/>
</dbReference>
<dbReference type="Pfam" id="PF05056">
    <property type="entry name" value="DUF674"/>
    <property type="match status" value="2"/>
</dbReference>
<evidence type="ECO:0008006" key="3">
    <source>
        <dbReference type="Google" id="ProtNLM"/>
    </source>
</evidence>
<dbReference type="Proteomes" id="UP000235145">
    <property type="component" value="Unassembled WGS sequence"/>
</dbReference>
<evidence type="ECO:0000313" key="1">
    <source>
        <dbReference type="EMBL" id="KAJ0191958.1"/>
    </source>
</evidence>
<comment type="caution">
    <text evidence="1">The sequence shown here is derived from an EMBL/GenBank/DDBJ whole genome shotgun (WGS) entry which is preliminary data.</text>
</comment>
<dbReference type="PANTHER" id="PTHR33103:SF110">
    <property type="entry name" value="DUF674 FAMILY PROTEIN"/>
    <property type="match status" value="1"/>
</dbReference>
<reference evidence="1 2" key="1">
    <citation type="journal article" date="2017" name="Nat. Commun.">
        <title>Genome assembly with in vitro proximity ligation data and whole-genome triplication in lettuce.</title>
        <authorList>
            <person name="Reyes-Chin-Wo S."/>
            <person name="Wang Z."/>
            <person name="Yang X."/>
            <person name="Kozik A."/>
            <person name="Arikit S."/>
            <person name="Song C."/>
            <person name="Xia L."/>
            <person name="Froenicke L."/>
            <person name="Lavelle D.O."/>
            <person name="Truco M.J."/>
            <person name="Xia R."/>
            <person name="Zhu S."/>
            <person name="Xu C."/>
            <person name="Xu H."/>
            <person name="Xu X."/>
            <person name="Cox K."/>
            <person name="Korf I."/>
            <person name="Meyers B.C."/>
            <person name="Michelmore R.W."/>
        </authorList>
    </citation>
    <scope>NUCLEOTIDE SEQUENCE [LARGE SCALE GENOMIC DNA]</scope>
    <source>
        <strain evidence="2">cv. Salinas</strain>
        <tissue evidence="1">Seedlings</tissue>
    </source>
</reference>